<feature type="compositionally biased region" description="Basic and acidic residues" evidence="1">
    <location>
        <begin position="130"/>
        <end position="145"/>
    </location>
</feature>
<feature type="compositionally biased region" description="Basic and acidic residues" evidence="1">
    <location>
        <begin position="108"/>
        <end position="122"/>
    </location>
</feature>
<name>A0ABV7G769_9PROT</name>
<dbReference type="InterPro" id="IPR023393">
    <property type="entry name" value="START-like_dom_sf"/>
</dbReference>
<dbReference type="CDD" id="cd07812">
    <property type="entry name" value="SRPBCC"/>
    <property type="match status" value="1"/>
</dbReference>
<dbReference type="Proteomes" id="UP001595593">
    <property type="component" value="Unassembled WGS sequence"/>
</dbReference>
<protein>
    <submittedName>
        <fullName evidence="2">SRPBCC family protein</fullName>
    </submittedName>
</protein>
<dbReference type="SUPFAM" id="SSF55961">
    <property type="entry name" value="Bet v1-like"/>
    <property type="match status" value="1"/>
</dbReference>
<evidence type="ECO:0000256" key="1">
    <source>
        <dbReference type="SAM" id="MobiDB-lite"/>
    </source>
</evidence>
<evidence type="ECO:0000313" key="3">
    <source>
        <dbReference type="Proteomes" id="UP001595593"/>
    </source>
</evidence>
<keyword evidence="3" id="KW-1185">Reference proteome</keyword>
<evidence type="ECO:0000313" key="2">
    <source>
        <dbReference type="EMBL" id="MFC3126491.1"/>
    </source>
</evidence>
<dbReference type="EMBL" id="JBHRTN010000018">
    <property type="protein sequence ID" value="MFC3126491.1"/>
    <property type="molecule type" value="Genomic_DNA"/>
</dbReference>
<reference evidence="3" key="1">
    <citation type="journal article" date="2019" name="Int. J. Syst. Evol. Microbiol.">
        <title>The Global Catalogue of Microorganisms (GCM) 10K type strain sequencing project: providing services to taxonomists for standard genome sequencing and annotation.</title>
        <authorList>
            <consortium name="The Broad Institute Genomics Platform"/>
            <consortium name="The Broad Institute Genome Sequencing Center for Infectious Disease"/>
            <person name="Wu L."/>
            <person name="Ma J."/>
        </authorList>
    </citation>
    <scope>NUCLEOTIDE SEQUENCE [LARGE SCALE GENOMIC DNA]</scope>
    <source>
        <strain evidence="3">KCTC 52094</strain>
    </source>
</reference>
<feature type="region of interest" description="Disordered" evidence="1">
    <location>
        <begin position="108"/>
        <end position="145"/>
    </location>
</feature>
<proteinExistence type="predicted"/>
<sequence length="145" mass="15965">MEQAITISRPPAEVLDYLADPAHIPDWLPQLRREEGNIPQGGLHRQDGKVSWDFEPRGEWHVTAAGQDTRLTLRLDKDVAIAADPTEPETPREAALHAAEAALQSLKSHLERAGGGDPDLRIPDAPSRAFGHDASEDTDRQTRGR</sequence>
<dbReference type="Pfam" id="PF10604">
    <property type="entry name" value="Polyketide_cyc2"/>
    <property type="match status" value="1"/>
</dbReference>
<accession>A0ABV7G769</accession>
<dbReference type="InterPro" id="IPR019587">
    <property type="entry name" value="Polyketide_cyclase/dehydratase"/>
</dbReference>
<comment type="caution">
    <text evidence="2">The sequence shown here is derived from an EMBL/GenBank/DDBJ whole genome shotgun (WGS) entry which is preliminary data.</text>
</comment>
<dbReference type="RefSeq" id="WP_379597851.1">
    <property type="nucleotide sequence ID" value="NZ_JBHRTN010000018.1"/>
</dbReference>
<gene>
    <name evidence="2" type="ORF">ACFOD4_15615</name>
</gene>
<dbReference type="Gene3D" id="3.30.530.20">
    <property type="match status" value="1"/>
</dbReference>
<organism evidence="2 3">
    <name type="scientific">Teichococcus globiformis</name>
    <dbReference type="NCBI Taxonomy" id="2307229"/>
    <lineage>
        <taxon>Bacteria</taxon>
        <taxon>Pseudomonadati</taxon>
        <taxon>Pseudomonadota</taxon>
        <taxon>Alphaproteobacteria</taxon>
        <taxon>Acetobacterales</taxon>
        <taxon>Roseomonadaceae</taxon>
        <taxon>Roseomonas</taxon>
    </lineage>
</organism>